<organism evidence="1 2">
    <name type="scientific">Nocardia bovistercoris</name>
    <dbReference type="NCBI Taxonomy" id="2785916"/>
    <lineage>
        <taxon>Bacteria</taxon>
        <taxon>Bacillati</taxon>
        <taxon>Actinomycetota</taxon>
        <taxon>Actinomycetes</taxon>
        <taxon>Mycobacteriales</taxon>
        <taxon>Nocardiaceae</taxon>
        <taxon>Nocardia</taxon>
    </lineage>
</organism>
<dbReference type="InterPro" id="IPR010982">
    <property type="entry name" value="Lambda_DNA-bd_dom_sf"/>
</dbReference>
<accession>A0A931ICA7</accession>
<dbReference type="AlphaFoldDB" id="A0A931ICA7"/>
<comment type="caution">
    <text evidence="1">The sequence shown here is derived from an EMBL/GenBank/DDBJ whole genome shotgun (WGS) entry which is preliminary data.</text>
</comment>
<keyword evidence="2" id="KW-1185">Reference proteome</keyword>
<sequence>MIVTKWTAIEVRALRVAALRLTREEWSERLGWAAATIQKWEGGGKREVRGERADSLDTALAELTPEQFHRFSAAVSEARLAQGVHPGGTVTVPGADEEEDMRRRTFGTLAVAAAATTLAPSRIGLEDVDRLETIVADLGSDAQRSGGATLVSRAVNMLDEGVALVEGGTFDAVTGRRLMSAVGNLASQAGWFAYDNRQPALARRCFSEAISLAATADDDALMARACVTAALQPIQAGSASRALTLVGRAADAMRRQPPSRIHALIAVREASALSALGDRDGFSRAIATAWRELERAENFEPVEACPQWLRFVTAQEIRGHEARGCTDVGKHRTALGLYEVALTEHASPANVANTRAWAASARADVGDLDGALAGALPVVKQLESEVTSPRTLMVLSPVRKALRELPAASVFCARFDALNAKGVTT</sequence>
<evidence type="ECO:0000313" key="1">
    <source>
        <dbReference type="EMBL" id="MBH0778784.1"/>
    </source>
</evidence>
<reference evidence="1" key="1">
    <citation type="submission" date="2020-11" db="EMBL/GenBank/DDBJ databases">
        <title>Nocardia NEAU-351.nov., a novel actinomycete isolated from the cow dung.</title>
        <authorList>
            <person name="Zhang X."/>
        </authorList>
    </citation>
    <scope>NUCLEOTIDE SEQUENCE</scope>
    <source>
        <strain evidence="1">NEAU-351</strain>
    </source>
</reference>
<gene>
    <name evidence="1" type="ORF">IT779_21110</name>
</gene>
<dbReference type="Gene3D" id="1.10.260.40">
    <property type="entry name" value="lambda repressor-like DNA-binding domains"/>
    <property type="match status" value="1"/>
</dbReference>
<proteinExistence type="predicted"/>
<dbReference type="Proteomes" id="UP000655751">
    <property type="component" value="Unassembled WGS sequence"/>
</dbReference>
<evidence type="ECO:0000313" key="2">
    <source>
        <dbReference type="Proteomes" id="UP000655751"/>
    </source>
</evidence>
<protein>
    <recommendedName>
        <fullName evidence="3">HTH cro/C1-type domain-containing protein</fullName>
    </recommendedName>
</protein>
<dbReference type="EMBL" id="JADMLG010000008">
    <property type="protein sequence ID" value="MBH0778784.1"/>
    <property type="molecule type" value="Genomic_DNA"/>
</dbReference>
<dbReference type="RefSeq" id="WP_196151081.1">
    <property type="nucleotide sequence ID" value="NZ_JADMLG010000008.1"/>
</dbReference>
<dbReference type="InterPro" id="IPR001387">
    <property type="entry name" value="Cro/C1-type_HTH"/>
</dbReference>
<name>A0A931ICA7_9NOCA</name>
<evidence type="ECO:0008006" key="3">
    <source>
        <dbReference type="Google" id="ProtNLM"/>
    </source>
</evidence>
<dbReference type="CDD" id="cd00093">
    <property type="entry name" value="HTH_XRE"/>
    <property type="match status" value="1"/>
</dbReference>
<dbReference type="GO" id="GO:0003677">
    <property type="term" value="F:DNA binding"/>
    <property type="evidence" value="ECO:0007669"/>
    <property type="project" value="InterPro"/>
</dbReference>